<dbReference type="Gene3D" id="2.40.50.230">
    <property type="entry name" value="Gp5 N-terminal domain"/>
    <property type="match status" value="1"/>
</dbReference>
<dbReference type="Gene3D" id="3.55.50.10">
    <property type="entry name" value="Baseplate protein-like domains"/>
    <property type="match status" value="1"/>
</dbReference>
<dbReference type="SUPFAM" id="SSF69255">
    <property type="entry name" value="gp5 N-terminal domain-like"/>
    <property type="match status" value="1"/>
</dbReference>
<dbReference type="InterPro" id="IPR028244">
    <property type="entry name" value="T6SS_Rhs_Vgr_dom"/>
</dbReference>
<feature type="coiled-coil region" evidence="2">
    <location>
        <begin position="611"/>
        <end position="659"/>
    </location>
</feature>
<evidence type="ECO:0000259" key="5">
    <source>
        <dbReference type="Pfam" id="PF13296"/>
    </source>
</evidence>
<gene>
    <name evidence="6" type="ORF">A6J88_09980</name>
</gene>
<accession>A0ABN4YA18</accession>
<dbReference type="Pfam" id="PF05954">
    <property type="entry name" value="Phage_GPD"/>
    <property type="match status" value="1"/>
</dbReference>
<dbReference type="InterPro" id="IPR037026">
    <property type="entry name" value="Vgr_OB-fold_dom_sf"/>
</dbReference>
<dbReference type="Proteomes" id="UP000191272">
    <property type="component" value="Chromosome"/>
</dbReference>
<evidence type="ECO:0000259" key="4">
    <source>
        <dbReference type="Pfam" id="PF10106"/>
    </source>
</evidence>
<feature type="domain" description="DUF2345" evidence="4">
    <location>
        <begin position="651"/>
        <end position="789"/>
    </location>
</feature>
<dbReference type="Pfam" id="PF10106">
    <property type="entry name" value="DUF2345"/>
    <property type="match status" value="1"/>
</dbReference>
<dbReference type="Pfam" id="PF04717">
    <property type="entry name" value="Phage_base_V"/>
    <property type="match status" value="1"/>
</dbReference>
<evidence type="ECO:0000256" key="2">
    <source>
        <dbReference type="SAM" id="Coils"/>
    </source>
</evidence>
<keyword evidence="2" id="KW-0175">Coiled coil</keyword>
<evidence type="ECO:0000256" key="1">
    <source>
        <dbReference type="ARBA" id="ARBA00005558"/>
    </source>
</evidence>
<protein>
    <submittedName>
        <fullName evidence="6">Type VI secretion system tip protein VgrG</fullName>
    </submittedName>
</protein>
<dbReference type="EMBL" id="CP020452">
    <property type="protein sequence ID" value="ARC51494.1"/>
    <property type="molecule type" value="Genomic_DNA"/>
</dbReference>
<evidence type="ECO:0000313" key="6">
    <source>
        <dbReference type="EMBL" id="ARC51494.1"/>
    </source>
</evidence>
<dbReference type="InterPro" id="IPR006531">
    <property type="entry name" value="Gp5/Vgr_OB"/>
</dbReference>
<reference evidence="7" key="1">
    <citation type="submission" date="2017-03" db="EMBL/GenBank/DDBJ databases">
        <title>FDA dAtabase for Regulatory Grade micrObial Sequences (FDA-ARGOS): Supporting development and validation of Infectious Disease Dx tests.</title>
        <authorList>
            <person name="Campos J."/>
            <person name="Goldberg B."/>
            <person name="Tallon L."/>
            <person name="Sadzewicz L."/>
            <person name="Sengamalay N."/>
            <person name="Ott S."/>
            <person name="Godinez A."/>
            <person name="Nagaraj S."/>
            <person name="Vyas G."/>
            <person name="Aluvathingal J."/>
            <person name="Nadendla S."/>
            <person name="Geyer C."/>
            <person name="Nandy P."/>
            <person name="Hobson J."/>
            <person name="Sichtig H."/>
        </authorList>
    </citation>
    <scope>NUCLEOTIDE SEQUENCE [LARGE SCALE GENOMIC DNA]</scope>
    <source>
        <strain evidence="7">FDAARGOS_260</strain>
    </source>
</reference>
<dbReference type="Pfam" id="PF13296">
    <property type="entry name" value="T6SS_Vgr"/>
    <property type="match status" value="1"/>
</dbReference>
<comment type="similarity">
    <text evidence="1">Belongs to the VgrG protein family.</text>
</comment>
<feature type="domain" description="Gp5/Type VI secretion system Vgr protein OB-fold" evidence="3">
    <location>
        <begin position="444"/>
        <end position="511"/>
    </location>
</feature>
<dbReference type="InterPro" id="IPR018769">
    <property type="entry name" value="VgrG2_DUF2345"/>
</dbReference>
<name>A0ABN4YA18_NEIMU</name>
<organism evidence="6 7">
    <name type="scientific">Neisseria mucosa</name>
    <dbReference type="NCBI Taxonomy" id="488"/>
    <lineage>
        <taxon>Bacteria</taxon>
        <taxon>Pseudomonadati</taxon>
        <taxon>Pseudomonadota</taxon>
        <taxon>Betaproteobacteria</taxon>
        <taxon>Neisseriales</taxon>
        <taxon>Neisseriaceae</taxon>
        <taxon>Neisseria</taxon>
    </lineage>
</organism>
<dbReference type="Gene3D" id="4.10.220.110">
    <property type="match status" value="1"/>
</dbReference>
<keyword evidence="7" id="KW-1185">Reference proteome</keyword>
<dbReference type="InterPro" id="IPR017847">
    <property type="entry name" value="T6SS_RhsGE_Vgr_subset"/>
</dbReference>
<dbReference type="NCBIfam" id="TIGR01646">
    <property type="entry name" value="vgr_GE"/>
    <property type="match status" value="1"/>
</dbReference>
<dbReference type="NCBIfam" id="TIGR03361">
    <property type="entry name" value="VI_Rhs_Vgr"/>
    <property type="match status" value="1"/>
</dbReference>
<proteinExistence type="inferred from homology"/>
<dbReference type="RefSeq" id="WP_080614163.1">
    <property type="nucleotide sequence ID" value="NZ_CP020452.2"/>
</dbReference>
<evidence type="ECO:0000313" key="7">
    <source>
        <dbReference type="Proteomes" id="UP000191272"/>
    </source>
</evidence>
<sequence>MFKNRLKESQQVWLPFRPPSTTNPLRLTTHPRSNYHTHPIVILEIPAMTARQSYHLTFSRFSPSLSVKSFTASEAANTAYHVEITATSTDSFLPLSSYLNQRAAFEIRPQEAVLSEVAAAFSAGSDESPAKQWQGIITSCEKLSVSKDETVYRFVLEPRFAALKHFQSSRLFQNQTVPDIVAAVFKHHGFSGVDYRFQKSRSYSVREYVTQYLESDFDFINRLCEEEGIWYAFEQHEQHGDVVVFGDSPEHYFRDPSLPVSYRPHAGLESVGTEALFNLSIRHNPIVEGIRTADYNYRSADTDLFAETDNKQSEESADNTVLLGKQQHWGLHPKTPDEAKVQTILLNEAVLCRQTVANGSGNVVSMAPMKVFQTDTAFPEAPDGWLVLGMEHSGSRDTAYSHTFTAVPAQLAFRPERTTPRPHIAGTLPARVTAAENCTYAYIDDMGRYRVKLPFDLDEWSPGGESRPVRLAKPYAGPEYGIHFPLHEGTEVMLSFVQGNPDRPYISGVMHDSAHPDHIPADWNTRNVIRTWANNKLRMEDQKGQEHIKLATDYQKSQLNLGHIVDSNRNKRGENGEGFELRTDGWGAVRAGKGILVSAQNQDANGKVLDMDDAIAQIEQALSLAKSLNKAAQTANNHHTDEETQRGRLKDALKDLKEAGLIQTAPAGIATATQQSQLHTANENIHLVSGNHTDITAGQSLTAHAVESLNLFAQSQGIKVQANQGKVEVQAQNDELQLNALKDATLTSSVGKVTIAAKEEILITCKGAYIKLSNGEVEIGSPKVVRVRAPLVVSGANSTNFKFTQVGAIKRYSNRLDFAESFEGFGDLTSLKYFALTESGEEFEGNLDEYGRTGRITSATEEYANFFVGGGDWVLSEDETYIEQDDYLCSDDFDNLDKE</sequence>
<feature type="domain" description="Putative type VI secretion system Rhs element associated Vgr" evidence="5">
    <location>
        <begin position="531"/>
        <end position="632"/>
    </location>
</feature>
<evidence type="ECO:0000259" key="3">
    <source>
        <dbReference type="Pfam" id="PF04717"/>
    </source>
</evidence>
<dbReference type="Gene3D" id="2.30.110.50">
    <property type="match status" value="1"/>
</dbReference>
<dbReference type="InterPro" id="IPR006533">
    <property type="entry name" value="T6SS_Vgr_RhsGE"/>
</dbReference>
<dbReference type="SUPFAM" id="SSF69279">
    <property type="entry name" value="Phage tail proteins"/>
    <property type="match status" value="2"/>
</dbReference>